<protein>
    <recommendedName>
        <fullName evidence="2">ATP-grasp domain-containing protein</fullName>
    </recommendedName>
</protein>
<reference evidence="3 4" key="1">
    <citation type="submission" date="2015-11" db="EMBL/GenBank/DDBJ databases">
        <title>Draft genome of Sulfurovum riftiae 1812E, a member of the Epsilonproteobacteria isolated from the tube of the deep-sea hydrothermal vent tubewom Riftia pachyptila.</title>
        <authorList>
            <person name="Vetriani C."/>
            <person name="Giovannelli D."/>
        </authorList>
    </citation>
    <scope>NUCLEOTIDE SEQUENCE [LARGE SCALE GENOMIC DNA]</scope>
    <source>
        <strain evidence="3 4">1812E</strain>
    </source>
</reference>
<proteinExistence type="predicted"/>
<dbReference type="Proteomes" id="UP000075359">
    <property type="component" value="Unassembled WGS sequence"/>
</dbReference>
<dbReference type="GO" id="GO:0046872">
    <property type="term" value="F:metal ion binding"/>
    <property type="evidence" value="ECO:0007669"/>
    <property type="project" value="InterPro"/>
</dbReference>
<dbReference type="OrthoDB" id="460582at2"/>
<accession>A0A151CGH2</accession>
<dbReference type="AlphaFoldDB" id="A0A151CGH2"/>
<organism evidence="3 4">
    <name type="scientific">Sulfurovum riftiae</name>
    <dbReference type="NCBI Taxonomy" id="1630136"/>
    <lineage>
        <taxon>Bacteria</taxon>
        <taxon>Pseudomonadati</taxon>
        <taxon>Campylobacterota</taxon>
        <taxon>Epsilonproteobacteria</taxon>
        <taxon>Campylobacterales</taxon>
        <taxon>Sulfurovaceae</taxon>
        <taxon>Sulfurovum</taxon>
    </lineage>
</organism>
<dbReference type="GO" id="GO:0005524">
    <property type="term" value="F:ATP binding"/>
    <property type="evidence" value="ECO:0007669"/>
    <property type="project" value="UniProtKB-UniRule"/>
</dbReference>
<dbReference type="EMBL" id="LNKT01000013">
    <property type="protein sequence ID" value="KYJ86645.1"/>
    <property type="molecule type" value="Genomic_DNA"/>
</dbReference>
<dbReference type="PROSITE" id="PS50975">
    <property type="entry name" value="ATP_GRASP"/>
    <property type="match status" value="1"/>
</dbReference>
<evidence type="ECO:0000256" key="1">
    <source>
        <dbReference type="PROSITE-ProRule" id="PRU00409"/>
    </source>
</evidence>
<evidence type="ECO:0000313" key="4">
    <source>
        <dbReference type="Proteomes" id="UP000075359"/>
    </source>
</evidence>
<dbReference type="Gene3D" id="3.30.470.20">
    <property type="entry name" value="ATP-grasp fold, B domain"/>
    <property type="match status" value="1"/>
</dbReference>
<keyword evidence="1" id="KW-0547">Nucleotide-binding</keyword>
<gene>
    <name evidence="3" type="ORF">AS592_00065</name>
</gene>
<dbReference type="InterPro" id="IPR013651">
    <property type="entry name" value="ATP-grasp_RimK-type"/>
</dbReference>
<feature type="domain" description="ATP-grasp" evidence="2">
    <location>
        <begin position="120"/>
        <end position="323"/>
    </location>
</feature>
<keyword evidence="4" id="KW-1185">Reference proteome</keyword>
<dbReference type="InterPro" id="IPR011761">
    <property type="entry name" value="ATP-grasp"/>
</dbReference>
<dbReference type="Pfam" id="PF08443">
    <property type="entry name" value="RimK"/>
    <property type="match status" value="1"/>
</dbReference>
<name>A0A151CGH2_9BACT</name>
<evidence type="ECO:0000259" key="2">
    <source>
        <dbReference type="PROSITE" id="PS50975"/>
    </source>
</evidence>
<comment type="caution">
    <text evidence="3">The sequence shown here is derived from an EMBL/GenBank/DDBJ whole genome shotgun (WGS) entry which is preliminary data.</text>
</comment>
<sequence>MQKKNVLFINGIPDNKTVELNTMRKNGTFIWDSAGSANISPFLQNELFRRHVITFDTNPEQDIELNNIHAVFNEISDPDTHRITLGKAENFHKSIAGKVPFYNTATNIMKTTRDNIYQLLQDIDKLHVPKTVRIQPRSSSDIYDAIEKENFDFPIIFRQAGDHGGISTLRIDNNSEQFYAFPLDGRDYYLTQFVDYANKDGIYTKYRLIIVDGEVFIRHAIFSNEWAIHGDSRKSIKNHKRFEDDILKSFDRKIKPKIRSAINEIYNKMGLDYFGIDCHIDEQFNIVVFEINSSMNVISDDSDNTRLQKIKIKFIKNALVKMIGTHI</sequence>
<keyword evidence="1" id="KW-0067">ATP-binding</keyword>
<dbReference type="RefSeq" id="WP_067330564.1">
    <property type="nucleotide sequence ID" value="NZ_LNKT01000013.1"/>
</dbReference>
<evidence type="ECO:0000313" key="3">
    <source>
        <dbReference type="EMBL" id="KYJ86645.1"/>
    </source>
</evidence>
<dbReference type="SUPFAM" id="SSF56059">
    <property type="entry name" value="Glutathione synthetase ATP-binding domain-like"/>
    <property type="match status" value="1"/>
</dbReference>
<dbReference type="STRING" id="1630136.AS592_00065"/>